<feature type="coiled-coil region" evidence="1">
    <location>
        <begin position="349"/>
        <end position="396"/>
    </location>
</feature>
<sequence>MLAAFDNEVGEDFGAMADKIREVESRIAIKSHASRLLHRGDWYADTMYLLTQLPPDVLRAFTRNEVPQRAMRELRTAIRQVGDNGAERDPVIYANFCADKDGKGVPIDRFDELLTAIERVTGNAEKGVASLEGSQEDWERKVNTAYTTRGAQRTLAGNILFFDSLKSGAKNDDERQHARRELAKRARLFVDVNRAVMLPRARRAGVSHVALQGEVGLAVNGDQRLLSHVKVGSDSPALFRLVQLLLQIMFPSGIFRLHQVKVFTLTKASQAEIGETVASLLCGSYTEVGGMNAEQPGFSQSGITELHRAHWDAVTNTVSEKGFLRFQKGNLEAYSRRLRERTAAEKEQLLQHRRVAKFQENKAKLAEEQRKTAYAADSVQSQIEDVNEQLDTLGSAFADRQQVDAEHQASLEAMQELWAAIKPHQQDEGS</sequence>
<reference evidence="2 3" key="1">
    <citation type="submission" date="2017-03" db="EMBL/GenBank/DDBJ databases">
        <title>Genomes of endolithic fungi from Antarctica.</title>
        <authorList>
            <person name="Coleine C."/>
            <person name="Masonjones S."/>
            <person name="Stajich J.E."/>
        </authorList>
    </citation>
    <scope>NUCLEOTIDE SEQUENCE [LARGE SCALE GENOMIC DNA]</scope>
    <source>
        <strain evidence="2 3">CCFEE 5184</strain>
    </source>
</reference>
<protein>
    <submittedName>
        <fullName evidence="2">Uncharacterized protein</fullName>
    </submittedName>
</protein>
<comment type="caution">
    <text evidence="2">The sequence shown here is derived from an EMBL/GenBank/DDBJ whole genome shotgun (WGS) entry which is preliminary data.</text>
</comment>
<dbReference type="AlphaFoldDB" id="A0A4U0XRG9"/>
<keyword evidence="3" id="KW-1185">Reference proteome</keyword>
<accession>A0A4U0XRG9</accession>
<name>A0A4U0XRG9_9PEZI</name>
<evidence type="ECO:0000313" key="3">
    <source>
        <dbReference type="Proteomes" id="UP000309340"/>
    </source>
</evidence>
<dbReference type="Proteomes" id="UP000309340">
    <property type="component" value="Unassembled WGS sequence"/>
</dbReference>
<proteinExistence type="predicted"/>
<evidence type="ECO:0000256" key="1">
    <source>
        <dbReference type="SAM" id="Coils"/>
    </source>
</evidence>
<gene>
    <name evidence="2" type="ORF">B0A55_04142</name>
</gene>
<keyword evidence="1" id="KW-0175">Coiled coil</keyword>
<dbReference type="EMBL" id="NAJQ01000074">
    <property type="protein sequence ID" value="TKA80232.1"/>
    <property type="molecule type" value="Genomic_DNA"/>
</dbReference>
<organism evidence="2 3">
    <name type="scientific">Friedmanniomyces simplex</name>
    <dbReference type="NCBI Taxonomy" id="329884"/>
    <lineage>
        <taxon>Eukaryota</taxon>
        <taxon>Fungi</taxon>
        <taxon>Dikarya</taxon>
        <taxon>Ascomycota</taxon>
        <taxon>Pezizomycotina</taxon>
        <taxon>Dothideomycetes</taxon>
        <taxon>Dothideomycetidae</taxon>
        <taxon>Mycosphaerellales</taxon>
        <taxon>Teratosphaeriaceae</taxon>
        <taxon>Friedmanniomyces</taxon>
    </lineage>
</organism>
<evidence type="ECO:0000313" key="2">
    <source>
        <dbReference type="EMBL" id="TKA80232.1"/>
    </source>
</evidence>
<dbReference type="OrthoDB" id="3945661at2759"/>